<dbReference type="AlphaFoldDB" id="A0AAD8XSL6"/>
<dbReference type="InterPro" id="IPR008266">
    <property type="entry name" value="Tyr_kinase_AS"/>
</dbReference>
<dbReference type="Proteomes" id="UP001224775">
    <property type="component" value="Unassembled WGS sequence"/>
</dbReference>
<dbReference type="PANTHER" id="PTHR44167:SF30">
    <property type="entry name" value="PHOSPHORYLASE KINASE"/>
    <property type="match status" value="1"/>
</dbReference>
<dbReference type="Gene3D" id="3.30.200.20">
    <property type="entry name" value="Phosphorylase Kinase, domain 1"/>
    <property type="match status" value="1"/>
</dbReference>
<keyword evidence="4" id="KW-0808">Transferase</keyword>
<accession>A0AAD8XSL6</accession>
<dbReference type="GO" id="GO:0005634">
    <property type="term" value="C:nucleus"/>
    <property type="evidence" value="ECO:0007669"/>
    <property type="project" value="TreeGrafter"/>
</dbReference>
<dbReference type="SUPFAM" id="SSF56112">
    <property type="entry name" value="Protein kinase-like (PK-like)"/>
    <property type="match status" value="1"/>
</dbReference>
<feature type="compositionally biased region" description="Polar residues" evidence="2">
    <location>
        <begin position="1"/>
        <end position="12"/>
    </location>
</feature>
<evidence type="ECO:0000256" key="1">
    <source>
        <dbReference type="PROSITE-ProRule" id="PRU10141"/>
    </source>
</evidence>
<sequence length="448" mass="49299">QSSPTMVASSTTTPPPQWPRECNEQYTPMRIVGKGGFGSVWMAKRRDASASSSSGSGDTHVAIKVVGNDNYAQREVEILHALSHIQHPNIIRLLQDFPGEYGKDHFIVLSLARGPTLQYVLNKEGGLGLVIAQCIAKQLISAISFLHGHAVIHRDISPANLVVSGAMLQDANWWSDEFDSDGKVLALTKKCKVTLIDFGFAIALTPEDLNEGVKPERHIGGAGKQSDEKHQSRGRGGIPRNLNDSCSRQVLRDLSPLGTRMYAAPEVLSGIKDVVQDIDSSCRRRLKRRKSSTNCTTNYGMVADAYSVGSTISHMITGIPPNQGADEFFAARNSPLKKFVRKMKSRLCGGKSKKTSRTKMYRQPKELPLDIYEVISELTHYDKSKRCTVRNARNLPWIKGDDDNKGTETEGEGSVTEEYPCMKTGSPVTYLRCSSTNASETHVSECDQ</sequence>
<evidence type="ECO:0000313" key="5">
    <source>
        <dbReference type="Proteomes" id="UP001224775"/>
    </source>
</evidence>
<dbReference type="InterPro" id="IPR000719">
    <property type="entry name" value="Prot_kinase_dom"/>
</dbReference>
<evidence type="ECO:0000256" key="2">
    <source>
        <dbReference type="SAM" id="MobiDB-lite"/>
    </source>
</evidence>
<feature type="region of interest" description="Disordered" evidence="2">
    <location>
        <begin position="1"/>
        <end position="20"/>
    </location>
</feature>
<name>A0AAD8XSL6_9STRA</name>
<dbReference type="InterPro" id="IPR011009">
    <property type="entry name" value="Kinase-like_dom_sf"/>
</dbReference>
<feature type="compositionally biased region" description="Basic and acidic residues" evidence="2">
    <location>
        <begin position="399"/>
        <end position="408"/>
    </location>
</feature>
<organism evidence="4 5">
    <name type="scientific">Skeletonema marinoi</name>
    <dbReference type="NCBI Taxonomy" id="267567"/>
    <lineage>
        <taxon>Eukaryota</taxon>
        <taxon>Sar</taxon>
        <taxon>Stramenopiles</taxon>
        <taxon>Ochrophyta</taxon>
        <taxon>Bacillariophyta</taxon>
        <taxon>Coscinodiscophyceae</taxon>
        <taxon>Thalassiosirophycidae</taxon>
        <taxon>Thalassiosirales</taxon>
        <taxon>Skeletonemataceae</taxon>
        <taxon>Skeletonema</taxon>
        <taxon>Skeletonema marinoi-dohrnii complex</taxon>
    </lineage>
</organism>
<dbReference type="PROSITE" id="PS00107">
    <property type="entry name" value="PROTEIN_KINASE_ATP"/>
    <property type="match status" value="1"/>
</dbReference>
<feature type="region of interest" description="Disordered" evidence="2">
    <location>
        <begin position="213"/>
        <end position="244"/>
    </location>
</feature>
<feature type="binding site" evidence="1">
    <location>
        <position position="64"/>
    </location>
    <ligand>
        <name>ATP</name>
        <dbReference type="ChEBI" id="CHEBI:30616"/>
    </ligand>
</feature>
<dbReference type="InterPro" id="IPR017441">
    <property type="entry name" value="Protein_kinase_ATP_BS"/>
</dbReference>
<evidence type="ECO:0000259" key="3">
    <source>
        <dbReference type="PROSITE" id="PS50011"/>
    </source>
</evidence>
<protein>
    <submittedName>
        <fullName evidence="4">Serine/threonine-protein kinase</fullName>
        <ecNumber evidence="4">2.7.11.-</ecNumber>
    </submittedName>
</protein>
<gene>
    <name evidence="4" type="ORF">QTG54_016585</name>
</gene>
<dbReference type="GO" id="GO:0044773">
    <property type="term" value="P:mitotic DNA damage checkpoint signaling"/>
    <property type="evidence" value="ECO:0007669"/>
    <property type="project" value="TreeGrafter"/>
</dbReference>
<evidence type="ECO:0000313" key="4">
    <source>
        <dbReference type="EMBL" id="KAK1732738.1"/>
    </source>
</evidence>
<dbReference type="PROSITE" id="PS00109">
    <property type="entry name" value="PROTEIN_KINASE_TYR"/>
    <property type="match status" value="1"/>
</dbReference>
<dbReference type="GO" id="GO:0004674">
    <property type="term" value="F:protein serine/threonine kinase activity"/>
    <property type="evidence" value="ECO:0007669"/>
    <property type="project" value="TreeGrafter"/>
</dbReference>
<reference evidence="4" key="1">
    <citation type="submission" date="2023-06" db="EMBL/GenBank/DDBJ databases">
        <title>Survivors Of The Sea: Transcriptome response of Skeletonema marinoi to long-term dormancy.</title>
        <authorList>
            <person name="Pinder M.I.M."/>
            <person name="Kourtchenko O."/>
            <person name="Robertson E.K."/>
            <person name="Larsson T."/>
            <person name="Maumus F."/>
            <person name="Osuna-Cruz C.M."/>
            <person name="Vancaester E."/>
            <person name="Stenow R."/>
            <person name="Vandepoele K."/>
            <person name="Ploug H."/>
            <person name="Bruchert V."/>
            <person name="Godhe A."/>
            <person name="Topel M."/>
        </authorList>
    </citation>
    <scope>NUCLEOTIDE SEQUENCE</scope>
    <source>
        <strain evidence="4">R05AC</strain>
    </source>
</reference>
<dbReference type="Gene3D" id="1.10.510.10">
    <property type="entry name" value="Transferase(Phosphotransferase) domain 1"/>
    <property type="match status" value="1"/>
</dbReference>
<feature type="non-terminal residue" evidence="4">
    <location>
        <position position="448"/>
    </location>
</feature>
<dbReference type="EMBL" id="JATAAI010000059">
    <property type="protein sequence ID" value="KAK1732738.1"/>
    <property type="molecule type" value="Genomic_DNA"/>
</dbReference>
<feature type="domain" description="Protein kinase" evidence="3">
    <location>
        <begin position="26"/>
        <end position="398"/>
    </location>
</feature>
<keyword evidence="4" id="KW-0418">Kinase</keyword>
<keyword evidence="5" id="KW-1185">Reference proteome</keyword>
<proteinExistence type="predicted"/>
<dbReference type="GO" id="GO:0005524">
    <property type="term" value="F:ATP binding"/>
    <property type="evidence" value="ECO:0007669"/>
    <property type="project" value="UniProtKB-UniRule"/>
</dbReference>
<keyword evidence="1" id="KW-0547">Nucleotide-binding</keyword>
<dbReference type="Pfam" id="PF00069">
    <property type="entry name" value="Pkinase"/>
    <property type="match status" value="1"/>
</dbReference>
<feature type="region of interest" description="Disordered" evidence="2">
    <location>
        <begin position="398"/>
        <end position="420"/>
    </location>
</feature>
<comment type="caution">
    <text evidence="4">The sequence shown here is derived from an EMBL/GenBank/DDBJ whole genome shotgun (WGS) entry which is preliminary data.</text>
</comment>
<dbReference type="PROSITE" id="PS50011">
    <property type="entry name" value="PROTEIN_KINASE_DOM"/>
    <property type="match status" value="1"/>
</dbReference>
<feature type="compositionally biased region" description="Basic and acidic residues" evidence="2">
    <location>
        <begin position="213"/>
        <end position="231"/>
    </location>
</feature>
<keyword evidence="1" id="KW-0067">ATP-binding</keyword>
<dbReference type="EC" id="2.7.11.-" evidence="4"/>
<dbReference type="PANTHER" id="PTHR44167">
    <property type="entry name" value="OVARIAN-SPECIFIC SERINE/THREONINE-PROTEIN KINASE LOK-RELATED"/>
    <property type="match status" value="1"/>
</dbReference>